<dbReference type="GO" id="GO:0005789">
    <property type="term" value="C:endoplasmic reticulum membrane"/>
    <property type="evidence" value="ECO:0007669"/>
    <property type="project" value="TreeGrafter"/>
</dbReference>
<dbReference type="GO" id="GO:0106300">
    <property type="term" value="P:protein-DNA covalent cross-linking repair"/>
    <property type="evidence" value="ECO:0007669"/>
    <property type="project" value="TreeGrafter"/>
</dbReference>
<organism evidence="4">
    <name type="scientific">Soboliphyme baturini</name>
    <dbReference type="NCBI Taxonomy" id="241478"/>
    <lineage>
        <taxon>Eukaryota</taxon>
        <taxon>Metazoa</taxon>
        <taxon>Ecdysozoa</taxon>
        <taxon>Nematoda</taxon>
        <taxon>Enoplea</taxon>
        <taxon>Dorylaimia</taxon>
        <taxon>Dioctophymatida</taxon>
        <taxon>Dioctophymatoidea</taxon>
        <taxon>Soboliphymatidae</taxon>
        <taxon>Soboliphyme</taxon>
    </lineage>
</organism>
<sequence>MMETSTLIILIIILFFALVVTTFVLISYSGLFYVPQISIGRPVVGAAGYRIAYKFLQTSCYSADLGAAFTEVTSIVPKAIPVGIYYDKPSEDGSDKCHCAVGCIVHNCGDGEGDHWTVTDDDIRLLEKNDYTFFDVPTVERAVITKFPYQSPFSLWIAPAKVYPCLKGFIQKFFV</sequence>
<dbReference type="PANTHER" id="PTHR15949:SF3">
    <property type="entry name" value="TESTIS-EXPRESSED PROTEIN 264"/>
    <property type="match status" value="1"/>
</dbReference>
<dbReference type="GO" id="GO:0005634">
    <property type="term" value="C:nucleus"/>
    <property type="evidence" value="ECO:0007669"/>
    <property type="project" value="TreeGrafter"/>
</dbReference>
<dbReference type="GO" id="GO:0005657">
    <property type="term" value="C:replication fork"/>
    <property type="evidence" value="ECO:0007669"/>
    <property type="project" value="TreeGrafter"/>
</dbReference>
<protein>
    <submittedName>
        <fullName evidence="4">Testis-expressed sequence 264 protein</fullName>
    </submittedName>
</protein>
<accession>A0A183ICR9</accession>
<keyword evidence="1" id="KW-0472">Membrane</keyword>
<dbReference type="EMBL" id="UZAM01006817">
    <property type="protein sequence ID" value="VDO94265.1"/>
    <property type="molecule type" value="Genomic_DNA"/>
</dbReference>
<proteinExistence type="predicted"/>
<dbReference type="WBParaSite" id="SBAD_0000147201-mRNA-1">
    <property type="protein sequence ID" value="SBAD_0000147201-mRNA-1"/>
    <property type="gene ID" value="SBAD_0000147201"/>
</dbReference>
<keyword evidence="1" id="KW-1133">Transmembrane helix</keyword>
<dbReference type="PANTHER" id="PTHR15949">
    <property type="entry name" value="TESTIS-EXPRESSED PROTEIN 264"/>
    <property type="match status" value="1"/>
</dbReference>
<reference evidence="4" key="1">
    <citation type="submission" date="2016-06" db="UniProtKB">
        <authorList>
            <consortium name="WormBaseParasite"/>
        </authorList>
    </citation>
    <scope>IDENTIFICATION</scope>
</reference>
<dbReference type="OrthoDB" id="2140079at2759"/>
<dbReference type="AlphaFoldDB" id="A0A183ICR9"/>
<dbReference type="GO" id="GO:0000421">
    <property type="term" value="C:autophagosome membrane"/>
    <property type="evidence" value="ECO:0007669"/>
    <property type="project" value="TreeGrafter"/>
</dbReference>
<name>A0A183ICR9_9BILA</name>
<evidence type="ECO:0000313" key="3">
    <source>
        <dbReference type="Proteomes" id="UP000270296"/>
    </source>
</evidence>
<gene>
    <name evidence="2" type="ORF">SBAD_LOCUS1413</name>
</gene>
<reference evidence="2 3" key="2">
    <citation type="submission" date="2018-11" db="EMBL/GenBank/DDBJ databases">
        <authorList>
            <consortium name="Pathogen Informatics"/>
        </authorList>
    </citation>
    <scope>NUCLEOTIDE SEQUENCE [LARGE SCALE GENOMIC DNA]</scope>
</reference>
<keyword evidence="3" id="KW-1185">Reference proteome</keyword>
<feature type="transmembrane region" description="Helical" evidence="1">
    <location>
        <begin position="7"/>
        <end position="34"/>
    </location>
</feature>
<evidence type="ECO:0000313" key="2">
    <source>
        <dbReference type="EMBL" id="VDO94265.1"/>
    </source>
</evidence>
<dbReference type="Proteomes" id="UP000270296">
    <property type="component" value="Unassembled WGS sequence"/>
</dbReference>
<evidence type="ECO:0000313" key="4">
    <source>
        <dbReference type="WBParaSite" id="SBAD_0000147201-mRNA-1"/>
    </source>
</evidence>
<evidence type="ECO:0000256" key="1">
    <source>
        <dbReference type="SAM" id="Phobius"/>
    </source>
</evidence>
<keyword evidence="1" id="KW-0812">Transmembrane</keyword>
<dbReference type="GO" id="GO:0061709">
    <property type="term" value="P:reticulophagy"/>
    <property type="evidence" value="ECO:0007669"/>
    <property type="project" value="TreeGrafter"/>
</dbReference>